<evidence type="ECO:0000256" key="1">
    <source>
        <dbReference type="SAM" id="MobiDB-lite"/>
    </source>
</evidence>
<name>A0A9P3PXZ0_LYOSH</name>
<evidence type="ECO:0000313" key="2">
    <source>
        <dbReference type="EMBL" id="GLB45105.1"/>
    </source>
</evidence>
<gene>
    <name evidence="2" type="ORF">LshimejAT787_2000100</name>
</gene>
<evidence type="ECO:0000313" key="3">
    <source>
        <dbReference type="Proteomes" id="UP001063166"/>
    </source>
</evidence>
<organism evidence="2 3">
    <name type="scientific">Lyophyllum shimeji</name>
    <name type="common">Hon-shimeji</name>
    <name type="synonym">Tricholoma shimeji</name>
    <dbReference type="NCBI Taxonomy" id="47721"/>
    <lineage>
        <taxon>Eukaryota</taxon>
        <taxon>Fungi</taxon>
        <taxon>Dikarya</taxon>
        <taxon>Basidiomycota</taxon>
        <taxon>Agaricomycotina</taxon>
        <taxon>Agaricomycetes</taxon>
        <taxon>Agaricomycetidae</taxon>
        <taxon>Agaricales</taxon>
        <taxon>Tricholomatineae</taxon>
        <taxon>Lyophyllaceae</taxon>
        <taxon>Lyophyllum</taxon>
    </lineage>
</organism>
<dbReference type="Proteomes" id="UP001063166">
    <property type="component" value="Unassembled WGS sequence"/>
</dbReference>
<feature type="region of interest" description="Disordered" evidence="1">
    <location>
        <begin position="128"/>
        <end position="157"/>
    </location>
</feature>
<reference evidence="2" key="1">
    <citation type="submission" date="2022-07" db="EMBL/GenBank/DDBJ databases">
        <title>The genome of Lyophyllum shimeji provides insight into the initial evolution of ectomycorrhizal fungal genome.</title>
        <authorList>
            <person name="Kobayashi Y."/>
            <person name="Shibata T."/>
            <person name="Hirakawa H."/>
            <person name="Shigenobu S."/>
            <person name="Nishiyama T."/>
            <person name="Yamada A."/>
            <person name="Hasebe M."/>
            <person name="Kawaguchi M."/>
        </authorList>
    </citation>
    <scope>NUCLEOTIDE SEQUENCE</scope>
    <source>
        <strain evidence="2">AT787</strain>
    </source>
</reference>
<dbReference type="AlphaFoldDB" id="A0A9P3PXZ0"/>
<dbReference type="InterPro" id="IPR041078">
    <property type="entry name" value="Plavaka"/>
</dbReference>
<proteinExistence type="predicted"/>
<dbReference type="EMBL" id="BRPK01000020">
    <property type="protein sequence ID" value="GLB45105.1"/>
    <property type="molecule type" value="Genomic_DNA"/>
</dbReference>
<comment type="caution">
    <text evidence="2">The sequence shown here is derived from an EMBL/GenBank/DDBJ whole genome shotgun (WGS) entry which is preliminary data.</text>
</comment>
<sequence>MRVTCQGCGQSIKRNGLKNHLRISTDPRCHTQEWQDSKSTNTFPSINIPLPNAPLTDLPGIPQEEVIPVEPAGDFFGDYTDCEEDDEVLEPVDDVDGVAFDEDEEDEDILDASNAEQEVGLEPIREHLPDHTPTIEDDDVMPTSHQPAARLRGGGEESLSNEPFVVKFPISTAGAVYSQDEKTTNEKYAQDLGDTENPFAPFSSQLDWEIARWAKLRGPSSTAFTELMKIDGVVEKLGISFASTKELDRVIDGLPGRPRFQRHEVLIGDEVCDVFFRDVIACIRALLGDPEFTAYLVFVPEKHYTDGGKTVRMYHDMHTGKWWWSTQEALEKDNPGATIVPIIISTDKTQLTLFRNKSAYPIYLTIGNIPKEIRRKPSNRAYILLGYLPTTRLENVTNKAARRRLLANLYHACMARVLAPLKSAGKHGIHMTTGDALKRRFHPLLACVVTDYPEQVLTTCTCTGECPTCDKPRDNLGEYDRRDRAVLRDLPKILEILDSFETDPAGFLQACKQAGVKPVVDPYWKDLPYTHIYRSITPDVLHQLYQGILKHLIRWIIEAYGAAEIDARCRRMPPNHNVRLFVKGISTLSRVTGQEHDQMCRILLGLIIDAPLPGGLSSARLLSAVRAMLDFLYLAQYPVHTDKTLELLDDALEDFHRNKDIFIDLGIRDSFNIPKLHWAEHYVSAIKLYGTTDNVNTQYTERLHIDLAKEAYAATNHKDEFSQMTLWVERKEKILRHSQYVRWRCDGAPAVPRKEWSPPGLELDRALHVAKNPSVRAVPFEHLTKDYGATFFLTALRRYVALINEPHLTSRQLERRLWFIKIPFRRVPVWHRIKLLRSDPVTGLASTADSIHVRPEKKDGRNRLVPGRFDTALVNDGTGDTTGIEARTLNSLSLTILSDA</sequence>
<accession>A0A9P3PXZ0</accession>
<protein>
    <recommendedName>
        <fullName evidence="4">Transposase</fullName>
    </recommendedName>
</protein>
<evidence type="ECO:0008006" key="4">
    <source>
        <dbReference type="Google" id="ProtNLM"/>
    </source>
</evidence>
<dbReference type="OrthoDB" id="2576233at2759"/>
<keyword evidence="3" id="KW-1185">Reference proteome</keyword>
<dbReference type="Pfam" id="PF18759">
    <property type="entry name" value="Plavaka"/>
    <property type="match status" value="1"/>
</dbReference>